<keyword evidence="2" id="KW-1185">Reference proteome</keyword>
<evidence type="ECO:0000313" key="2">
    <source>
        <dbReference type="Proteomes" id="UP000499080"/>
    </source>
</evidence>
<accession>A0A4Y2T8A4</accession>
<name>A0A4Y2T8A4_ARAVE</name>
<dbReference type="AlphaFoldDB" id="A0A4Y2T8A4"/>
<organism evidence="1 2">
    <name type="scientific">Araneus ventricosus</name>
    <name type="common">Orbweaver spider</name>
    <name type="synonym">Epeira ventricosa</name>
    <dbReference type="NCBI Taxonomy" id="182803"/>
    <lineage>
        <taxon>Eukaryota</taxon>
        <taxon>Metazoa</taxon>
        <taxon>Ecdysozoa</taxon>
        <taxon>Arthropoda</taxon>
        <taxon>Chelicerata</taxon>
        <taxon>Arachnida</taxon>
        <taxon>Araneae</taxon>
        <taxon>Araneomorphae</taxon>
        <taxon>Entelegynae</taxon>
        <taxon>Araneoidea</taxon>
        <taxon>Araneidae</taxon>
        <taxon>Araneus</taxon>
    </lineage>
</organism>
<proteinExistence type="predicted"/>
<dbReference type="Proteomes" id="UP000499080">
    <property type="component" value="Unassembled WGS sequence"/>
</dbReference>
<dbReference type="EMBL" id="BGPR01026141">
    <property type="protein sequence ID" value="GBN95629.1"/>
    <property type="molecule type" value="Genomic_DNA"/>
</dbReference>
<evidence type="ECO:0000313" key="1">
    <source>
        <dbReference type="EMBL" id="GBN95629.1"/>
    </source>
</evidence>
<protein>
    <submittedName>
        <fullName evidence="1">Uncharacterized protein</fullName>
    </submittedName>
</protein>
<comment type="caution">
    <text evidence="1">The sequence shown here is derived from an EMBL/GenBank/DDBJ whole genome shotgun (WGS) entry which is preliminary data.</text>
</comment>
<sequence>MSLSGKNAGGAIGACNALIPVFISEDKVGFQMQWRRRLQLFKMERWCQYSVDRLMGHISGKIQCQQSDKSRYRGRIVLSTVRRKFVACFRDG</sequence>
<gene>
    <name evidence="1" type="ORF">AVEN_7639_1</name>
</gene>
<reference evidence="1 2" key="1">
    <citation type="journal article" date="2019" name="Sci. Rep.">
        <title>Orb-weaving spider Araneus ventricosus genome elucidates the spidroin gene catalogue.</title>
        <authorList>
            <person name="Kono N."/>
            <person name="Nakamura H."/>
            <person name="Ohtoshi R."/>
            <person name="Moran D.A.P."/>
            <person name="Shinohara A."/>
            <person name="Yoshida Y."/>
            <person name="Fujiwara M."/>
            <person name="Mori M."/>
            <person name="Tomita M."/>
            <person name="Arakawa K."/>
        </authorList>
    </citation>
    <scope>NUCLEOTIDE SEQUENCE [LARGE SCALE GENOMIC DNA]</scope>
</reference>